<feature type="transmembrane region" description="Helical" evidence="7">
    <location>
        <begin position="99"/>
        <end position="118"/>
    </location>
</feature>
<evidence type="ECO:0000256" key="6">
    <source>
        <dbReference type="ARBA" id="ARBA00023136"/>
    </source>
</evidence>
<reference evidence="11" key="1">
    <citation type="journal article" date="2019" name="Int. J. Syst. Evol. Microbiol.">
        <title>The Global Catalogue of Microorganisms (GCM) 10K type strain sequencing project: providing services to taxonomists for standard genome sequencing and annotation.</title>
        <authorList>
            <consortium name="The Broad Institute Genomics Platform"/>
            <consortium name="The Broad Institute Genome Sequencing Center for Infectious Disease"/>
            <person name="Wu L."/>
            <person name="Ma J."/>
        </authorList>
    </citation>
    <scope>NUCLEOTIDE SEQUENCE [LARGE SCALE GENOMIC DNA]</scope>
    <source>
        <strain evidence="11">ICMP 6774ER</strain>
    </source>
</reference>
<keyword evidence="8" id="KW-0732">Signal</keyword>
<evidence type="ECO:0000256" key="8">
    <source>
        <dbReference type="SAM" id="SignalP"/>
    </source>
</evidence>
<dbReference type="InterPro" id="IPR035906">
    <property type="entry name" value="MetI-like_sf"/>
</dbReference>
<comment type="caution">
    <text evidence="10">The sequence shown here is derived from an EMBL/GenBank/DDBJ whole genome shotgun (WGS) entry which is preliminary data.</text>
</comment>
<feature type="transmembrane region" description="Helical" evidence="7">
    <location>
        <begin position="224"/>
        <end position="249"/>
    </location>
</feature>
<dbReference type="SUPFAM" id="SSF161098">
    <property type="entry name" value="MetI-like"/>
    <property type="match status" value="1"/>
</dbReference>
<dbReference type="Proteomes" id="UP001597368">
    <property type="component" value="Unassembled WGS sequence"/>
</dbReference>
<gene>
    <name evidence="10" type="ORF">ACFSKW_50185</name>
</gene>
<sequence>MKRLLSALVLPLVAVGGPLLAPQPMDQPVTIPYGPAGMDGALLGGDQLGRDVLSRLLYGGRDLVIASLVVALLVTAIAAVVGVAGALRPAFGRFVDQVADVLMLLPAVLGILLVTQSWPAGGHVALVTVAVALGTPYAVRFMTAAAAPVVATGYVEAALAGGERTWHLIVREVLPNLRSTVLALFGLRFVAAVYVVSTAAFLQVGPQPPAADWALMIRENSAGIVLNPWAVLAPGIAIGLLAMSVNIAAHALAPKAGNREVAVR</sequence>
<evidence type="ECO:0000256" key="2">
    <source>
        <dbReference type="ARBA" id="ARBA00022448"/>
    </source>
</evidence>
<feature type="transmembrane region" description="Helical" evidence="7">
    <location>
        <begin position="63"/>
        <end position="87"/>
    </location>
</feature>
<organism evidence="10 11">
    <name type="scientific">Nonomuraea mangrovi</name>
    <dbReference type="NCBI Taxonomy" id="2316207"/>
    <lineage>
        <taxon>Bacteria</taxon>
        <taxon>Bacillati</taxon>
        <taxon>Actinomycetota</taxon>
        <taxon>Actinomycetes</taxon>
        <taxon>Streptosporangiales</taxon>
        <taxon>Streptosporangiaceae</taxon>
        <taxon>Nonomuraea</taxon>
    </lineage>
</organism>
<keyword evidence="5 7" id="KW-1133">Transmembrane helix</keyword>
<feature type="transmembrane region" description="Helical" evidence="7">
    <location>
        <begin position="138"/>
        <end position="160"/>
    </location>
</feature>
<feature type="domain" description="ABC transmembrane type-1" evidence="9">
    <location>
        <begin position="64"/>
        <end position="249"/>
    </location>
</feature>
<keyword evidence="11" id="KW-1185">Reference proteome</keyword>
<dbReference type="PANTHER" id="PTHR43386">
    <property type="entry name" value="OLIGOPEPTIDE TRANSPORT SYSTEM PERMEASE PROTEIN APPC"/>
    <property type="match status" value="1"/>
</dbReference>
<dbReference type="InterPro" id="IPR000515">
    <property type="entry name" value="MetI-like"/>
</dbReference>
<evidence type="ECO:0000256" key="1">
    <source>
        <dbReference type="ARBA" id="ARBA00004651"/>
    </source>
</evidence>
<dbReference type="EMBL" id="JBHUFV010000094">
    <property type="protein sequence ID" value="MFD1939656.1"/>
    <property type="molecule type" value="Genomic_DNA"/>
</dbReference>
<evidence type="ECO:0000313" key="10">
    <source>
        <dbReference type="EMBL" id="MFD1939656.1"/>
    </source>
</evidence>
<evidence type="ECO:0000256" key="4">
    <source>
        <dbReference type="ARBA" id="ARBA00022692"/>
    </source>
</evidence>
<feature type="signal peptide" evidence="8">
    <location>
        <begin position="1"/>
        <end position="21"/>
    </location>
</feature>
<dbReference type="InterPro" id="IPR050366">
    <property type="entry name" value="BP-dependent_transpt_permease"/>
</dbReference>
<evidence type="ECO:0000256" key="3">
    <source>
        <dbReference type="ARBA" id="ARBA00022475"/>
    </source>
</evidence>
<evidence type="ECO:0000313" key="11">
    <source>
        <dbReference type="Proteomes" id="UP001597368"/>
    </source>
</evidence>
<evidence type="ECO:0000256" key="7">
    <source>
        <dbReference type="RuleBase" id="RU363032"/>
    </source>
</evidence>
<comment type="subcellular location">
    <subcellularLocation>
        <location evidence="1 7">Cell membrane</location>
        <topology evidence="1 7">Multi-pass membrane protein</topology>
    </subcellularLocation>
</comment>
<dbReference type="Pfam" id="PF00528">
    <property type="entry name" value="BPD_transp_1"/>
    <property type="match status" value="1"/>
</dbReference>
<evidence type="ECO:0000256" key="5">
    <source>
        <dbReference type="ARBA" id="ARBA00022989"/>
    </source>
</evidence>
<name>A0ABW4TFX4_9ACTN</name>
<keyword evidence="3" id="KW-1003">Cell membrane</keyword>
<feature type="transmembrane region" description="Helical" evidence="7">
    <location>
        <begin position="181"/>
        <end position="204"/>
    </location>
</feature>
<dbReference type="CDD" id="cd06261">
    <property type="entry name" value="TM_PBP2"/>
    <property type="match status" value="1"/>
</dbReference>
<dbReference type="PANTHER" id="PTHR43386:SF25">
    <property type="entry name" value="PEPTIDE ABC TRANSPORTER PERMEASE PROTEIN"/>
    <property type="match status" value="1"/>
</dbReference>
<comment type="similarity">
    <text evidence="7">Belongs to the binding-protein-dependent transport system permease family.</text>
</comment>
<feature type="chain" id="PRO_5045851424" evidence="8">
    <location>
        <begin position="22"/>
        <end position="264"/>
    </location>
</feature>
<accession>A0ABW4TFX4</accession>
<keyword evidence="6 7" id="KW-0472">Membrane</keyword>
<keyword evidence="4 7" id="KW-0812">Transmembrane</keyword>
<keyword evidence="2 7" id="KW-0813">Transport</keyword>
<dbReference type="Gene3D" id="1.10.3720.10">
    <property type="entry name" value="MetI-like"/>
    <property type="match status" value="1"/>
</dbReference>
<dbReference type="PROSITE" id="PS50928">
    <property type="entry name" value="ABC_TM1"/>
    <property type="match status" value="1"/>
</dbReference>
<proteinExistence type="inferred from homology"/>
<dbReference type="RefSeq" id="WP_379582132.1">
    <property type="nucleotide sequence ID" value="NZ_JBHUFV010000094.1"/>
</dbReference>
<protein>
    <submittedName>
        <fullName evidence="10">ABC transporter permease</fullName>
    </submittedName>
</protein>
<evidence type="ECO:0000259" key="9">
    <source>
        <dbReference type="PROSITE" id="PS50928"/>
    </source>
</evidence>